<gene>
    <name evidence="1" type="ORF">J0A68_06720</name>
</gene>
<reference evidence="1 2" key="1">
    <citation type="submission" date="2021-03" db="EMBL/GenBank/DDBJ databases">
        <title>novel species isolated from a fishpond in China.</title>
        <authorList>
            <person name="Lu H."/>
            <person name="Cai Z."/>
        </authorList>
    </citation>
    <scope>NUCLEOTIDE SEQUENCE [LARGE SCALE GENOMIC DNA]</scope>
    <source>
        <strain evidence="1 2">H41</strain>
    </source>
</reference>
<proteinExistence type="predicted"/>
<comment type="caution">
    <text evidence="1">The sequence shown here is derived from an EMBL/GenBank/DDBJ whole genome shotgun (WGS) entry which is preliminary data.</text>
</comment>
<organism evidence="1 2">
    <name type="scientific">Algoriphagus oliviformis</name>
    <dbReference type="NCBI Taxonomy" id="2811231"/>
    <lineage>
        <taxon>Bacteria</taxon>
        <taxon>Pseudomonadati</taxon>
        <taxon>Bacteroidota</taxon>
        <taxon>Cytophagia</taxon>
        <taxon>Cytophagales</taxon>
        <taxon>Cyclobacteriaceae</taxon>
        <taxon>Algoriphagus</taxon>
    </lineage>
</organism>
<name>A0ABS3C4X5_9BACT</name>
<evidence type="ECO:0000313" key="2">
    <source>
        <dbReference type="Proteomes" id="UP000664317"/>
    </source>
</evidence>
<dbReference type="RefSeq" id="WP_206577418.1">
    <property type="nucleotide sequence ID" value="NZ_JAFKCT010000002.1"/>
</dbReference>
<protein>
    <recommendedName>
        <fullName evidence="3">Antitoxin</fullName>
    </recommendedName>
</protein>
<sequence length="80" mass="9399">MANLTLNNEALEKYFDILKNLDKRSKKKLITRLTESLEHKNEVQGIDSLFGKWEDDRDSDDIIKAIRESRIDKKDQSGFE</sequence>
<keyword evidence="2" id="KW-1185">Reference proteome</keyword>
<dbReference type="Proteomes" id="UP000664317">
    <property type="component" value="Unassembled WGS sequence"/>
</dbReference>
<dbReference type="EMBL" id="JAFKCT010000002">
    <property type="protein sequence ID" value="MBN7810639.1"/>
    <property type="molecule type" value="Genomic_DNA"/>
</dbReference>
<evidence type="ECO:0000313" key="1">
    <source>
        <dbReference type="EMBL" id="MBN7810639.1"/>
    </source>
</evidence>
<accession>A0ABS3C4X5</accession>
<evidence type="ECO:0008006" key="3">
    <source>
        <dbReference type="Google" id="ProtNLM"/>
    </source>
</evidence>